<name>A0AAV0LD97_9ROSI</name>
<comment type="caution">
    <text evidence="1">The sequence shown here is derived from an EMBL/GenBank/DDBJ whole genome shotgun (WGS) entry which is preliminary data.</text>
</comment>
<accession>A0AAV0LD97</accession>
<gene>
    <name evidence="1" type="ORF">LITE_LOCUS23348</name>
</gene>
<organism evidence="1 2">
    <name type="scientific">Linum tenue</name>
    <dbReference type="NCBI Taxonomy" id="586396"/>
    <lineage>
        <taxon>Eukaryota</taxon>
        <taxon>Viridiplantae</taxon>
        <taxon>Streptophyta</taxon>
        <taxon>Embryophyta</taxon>
        <taxon>Tracheophyta</taxon>
        <taxon>Spermatophyta</taxon>
        <taxon>Magnoliopsida</taxon>
        <taxon>eudicotyledons</taxon>
        <taxon>Gunneridae</taxon>
        <taxon>Pentapetalae</taxon>
        <taxon>rosids</taxon>
        <taxon>fabids</taxon>
        <taxon>Malpighiales</taxon>
        <taxon>Linaceae</taxon>
        <taxon>Linum</taxon>
    </lineage>
</organism>
<evidence type="ECO:0000313" key="1">
    <source>
        <dbReference type="EMBL" id="CAI0432216.1"/>
    </source>
</evidence>
<sequence>MRPGGEAQRCWRTCSRGRWEEPMSPWRTSTGLSKEAQIPCPASMMLFPKTLRNVQSVDSVLDWL</sequence>
<dbReference type="AlphaFoldDB" id="A0AAV0LD97"/>
<keyword evidence="2" id="KW-1185">Reference proteome</keyword>
<dbReference type="EMBL" id="CAMGYJ010000006">
    <property type="protein sequence ID" value="CAI0432216.1"/>
    <property type="molecule type" value="Genomic_DNA"/>
</dbReference>
<reference evidence="1" key="1">
    <citation type="submission" date="2022-08" db="EMBL/GenBank/DDBJ databases">
        <authorList>
            <person name="Gutierrez-Valencia J."/>
        </authorList>
    </citation>
    <scope>NUCLEOTIDE SEQUENCE</scope>
</reference>
<evidence type="ECO:0000313" key="2">
    <source>
        <dbReference type="Proteomes" id="UP001154282"/>
    </source>
</evidence>
<protein>
    <submittedName>
        <fullName evidence="1">Uncharacterized protein</fullName>
    </submittedName>
</protein>
<proteinExistence type="predicted"/>
<dbReference type="Proteomes" id="UP001154282">
    <property type="component" value="Unassembled WGS sequence"/>
</dbReference>